<protein>
    <submittedName>
        <fullName evidence="2">AsIV-cont00072-ORF1</fullName>
    </submittedName>
</protein>
<keyword evidence="1" id="KW-1133">Transmembrane helix</keyword>
<proteinExistence type="predicted"/>
<keyword evidence="1" id="KW-0472">Membrane</keyword>
<dbReference type="EMBL" id="KC752278">
    <property type="protein sequence ID" value="AGQ20185.1"/>
    <property type="molecule type" value="Genomic_DNA"/>
</dbReference>
<evidence type="ECO:0000256" key="1">
    <source>
        <dbReference type="SAM" id="Phobius"/>
    </source>
</evidence>
<feature type="transmembrane region" description="Helical" evidence="1">
    <location>
        <begin position="138"/>
        <end position="159"/>
    </location>
</feature>
<evidence type="ECO:0000313" key="2">
    <source>
        <dbReference type="EMBL" id="AGQ20185.1"/>
    </source>
</evidence>
<reference evidence="2" key="1">
    <citation type="journal article" date="2013" name="J. Gen. Virol.">
        <title>Ultrastructural and genomic characterization of a second banchine polydnavirus confirms the existence of shared features within this ichnovirus lineage.</title>
        <authorList>
            <person name="Djoumad A."/>
            <person name="Stoltz D."/>
            <person name="Beliveau C."/>
            <person name="Boyle B."/>
            <person name="Kuhn L."/>
            <person name="Cusson M."/>
        </authorList>
    </citation>
    <scope>NUCLEOTIDE SEQUENCE</scope>
</reference>
<name>S5DT25_9VIRU</name>
<keyword evidence="1" id="KW-0812">Transmembrane</keyword>
<sequence>MDTPSVVLSIPASLEEDIMYSGDIMLHDINRSLWDPRAYQNDNAIYTISYNPIPSSTTSESCVAPAVTKNDHDKMTVSTMSPAKLSEHNIRYEAPMQFRDFAARNGNRRMQIMQSSRCAKIMGTVKAVGDFVKRYGNLFWKVLCVILLVSIIVLLVNLHKSEVINEYFS</sequence>
<organism evidence="2">
    <name type="scientific">Apophua simplicipes ichnovirus</name>
    <dbReference type="NCBI Taxonomy" id="1329648"/>
    <lineage>
        <taxon>Viruses</taxon>
        <taxon>Viruses incertae sedis</taxon>
        <taxon>Polydnaviriformidae</taxon>
        <taxon>Ichnoviriform</taxon>
    </lineage>
</organism>
<accession>S5DT25</accession>